<name>A0A0F6TBX2_9CORY</name>
<keyword evidence="6" id="KW-1185">Reference proteome</keyword>
<gene>
    <name evidence="5" type="ORF">UL81_07655</name>
</gene>
<protein>
    <submittedName>
        <fullName evidence="5">Ribosome-associated heat shock protein implicated in recycling of 50S subunit</fullName>
    </submittedName>
</protein>
<dbReference type="Gene3D" id="3.10.290.10">
    <property type="entry name" value="RNA-binding S4 domain"/>
    <property type="match status" value="1"/>
</dbReference>
<dbReference type="Proteomes" id="UP000033566">
    <property type="component" value="Chromosome"/>
</dbReference>
<dbReference type="InterPro" id="IPR025708">
    <property type="entry name" value="HSP15"/>
</dbReference>
<dbReference type="STRING" id="161896.UL81_07655"/>
<evidence type="ECO:0000256" key="3">
    <source>
        <dbReference type="ARBA" id="ARBA00023125"/>
    </source>
</evidence>
<reference evidence="5 6" key="1">
    <citation type="journal article" date="2015" name="Genome Announc.">
        <title>Complete Genome Sequence of Corynebacterium camporealensis DSM 44610, Isolated from the Milk of a Manchega Sheep with Subclinical Mastitis.</title>
        <authorList>
            <person name="Ruckert C."/>
            <person name="Albersmeier A."/>
            <person name="Winkler A."/>
            <person name="Tauch A."/>
        </authorList>
    </citation>
    <scope>NUCLEOTIDE SEQUENCE [LARGE SCALE GENOMIC DNA]</scope>
    <source>
        <strain evidence="5 6">DSM 44610</strain>
    </source>
</reference>
<dbReference type="GO" id="GO:0003727">
    <property type="term" value="F:single-stranded RNA binding"/>
    <property type="evidence" value="ECO:0007669"/>
    <property type="project" value="InterPro"/>
</dbReference>
<dbReference type="PIRSF" id="PIRSF016821">
    <property type="entry name" value="HSP15"/>
    <property type="match status" value="1"/>
</dbReference>
<keyword evidence="3" id="KW-0238">DNA-binding</keyword>
<dbReference type="Pfam" id="PF01479">
    <property type="entry name" value="S4"/>
    <property type="match status" value="1"/>
</dbReference>
<evidence type="ECO:0000313" key="5">
    <source>
        <dbReference type="EMBL" id="AKE39486.1"/>
    </source>
</evidence>
<dbReference type="GO" id="GO:0003677">
    <property type="term" value="F:DNA binding"/>
    <property type="evidence" value="ECO:0007669"/>
    <property type="project" value="UniProtKB-KW"/>
</dbReference>
<dbReference type="AlphaFoldDB" id="A0A0F6TBX2"/>
<dbReference type="GO" id="GO:0043023">
    <property type="term" value="F:ribosomal large subunit binding"/>
    <property type="evidence" value="ECO:0007669"/>
    <property type="project" value="InterPro"/>
</dbReference>
<dbReference type="GO" id="GO:0034605">
    <property type="term" value="P:cellular response to heat"/>
    <property type="evidence" value="ECO:0007669"/>
    <property type="project" value="InterPro"/>
</dbReference>
<feature type="compositionally biased region" description="Basic and acidic residues" evidence="4">
    <location>
        <begin position="118"/>
        <end position="130"/>
    </location>
</feature>
<evidence type="ECO:0000256" key="2">
    <source>
        <dbReference type="ARBA" id="ARBA00022884"/>
    </source>
</evidence>
<dbReference type="CDD" id="cd00165">
    <property type="entry name" value="S4"/>
    <property type="match status" value="1"/>
</dbReference>
<proteinExistence type="inferred from homology"/>
<keyword evidence="2" id="KW-0694">RNA-binding</keyword>
<dbReference type="HOGENOM" id="CLU_101003_2_0_11"/>
<comment type="similarity">
    <text evidence="1">Belongs to the HSP15 family.</text>
</comment>
<sequence length="130" mass="14804">MNSPTQPDGRPVRIDAWVWAVRMFKTRSDAATAVKAGHVKLNGNAVKPAQQVVPGDRVRVWRNHHEHDLEVLATVRKRVGAPIARTCYTDHAPPPPPKEFMPSVPVRERGAGRPTKKERREMEKFRRGFR</sequence>
<dbReference type="KEGG" id="ccj:UL81_07655"/>
<dbReference type="RefSeq" id="WP_035105175.1">
    <property type="nucleotide sequence ID" value="NZ_CP011311.1"/>
</dbReference>
<feature type="region of interest" description="Disordered" evidence="4">
    <location>
        <begin position="87"/>
        <end position="130"/>
    </location>
</feature>
<dbReference type="SUPFAM" id="SSF55174">
    <property type="entry name" value="Alpha-L RNA-binding motif"/>
    <property type="match status" value="1"/>
</dbReference>
<organism evidence="5 6">
    <name type="scientific">Corynebacterium camporealensis</name>
    <dbReference type="NCBI Taxonomy" id="161896"/>
    <lineage>
        <taxon>Bacteria</taxon>
        <taxon>Bacillati</taxon>
        <taxon>Actinomycetota</taxon>
        <taxon>Actinomycetes</taxon>
        <taxon>Mycobacteriales</taxon>
        <taxon>Corynebacteriaceae</taxon>
        <taxon>Corynebacterium</taxon>
    </lineage>
</organism>
<dbReference type="EMBL" id="CP011311">
    <property type="protein sequence ID" value="AKE39486.1"/>
    <property type="molecule type" value="Genomic_DNA"/>
</dbReference>
<dbReference type="PATRIC" id="fig|161896.4.peg.1498"/>
<evidence type="ECO:0000256" key="4">
    <source>
        <dbReference type="SAM" id="MobiDB-lite"/>
    </source>
</evidence>
<evidence type="ECO:0000256" key="1">
    <source>
        <dbReference type="ARBA" id="ARBA00008396"/>
    </source>
</evidence>
<dbReference type="InterPro" id="IPR002942">
    <property type="entry name" value="S4_RNA-bd"/>
</dbReference>
<dbReference type="InterPro" id="IPR036986">
    <property type="entry name" value="S4_RNA-bd_sf"/>
</dbReference>
<dbReference type="PROSITE" id="PS50889">
    <property type="entry name" value="S4"/>
    <property type="match status" value="1"/>
</dbReference>
<accession>A0A0F6TBX2</accession>
<dbReference type="SMART" id="SM00363">
    <property type="entry name" value="S4"/>
    <property type="match status" value="1"/>
</dbReference>
<evidence type="ECO:0000313" key="6">
    <source>
        <dbReference type="Proteomes" id="UP000033566"/>
    </source>
</evidence>
<dbReference type="OrthoDB" id="9797176at2"/>
<keyword evidence="5" id="KW-0346">Stress response</keyword>